<keyword evidence="3" id="KW-1185">Reference proteome</keyword>
<dbReference type="Pfam" id="PF02464">
    <property type="entry name" value="CinA"/>
    <property type="match status" value="1"/>
</dbReference>
<dbReference type="Gene3D" id="3.90.950.20">
    <property type="entry name" value="CinA-like"/>
    <property type="match status" value="1"/>
</dbReference>
<dbReference type="InterPro" id="IPR036653">
    <property type="entry name" value="CinA-like_C"/>
</dbReference>
<reference evidence="3" key="1">
    <citation type="journal article" date="2019" name="Int. J. Syst. Evol. Microbiol.">
        <title>The Global Catalogue of Microorganisms (GCM) 10K type strain sequencing project: providing services to taxonomists for standard genome sequencing and annotation.</title>
        <authorList>
            <consortium name="The Broad Institute Genomics Platform"/>
            <consortium name="The Broad Institute Genome Sequencing Center for Infectious Disease"/>
            <person name="Wu L."/>
            <person name="Ma J."/>
        </authorList>
    </citation>
    <scope>NUCLEOTIDE SEQUENCE [LARGE SCALE GENOMIC DNA]</scope>
    <source>
        <strain evidence="3">JCM 1490</strain>
    </source>
</reference>
<sequence>MSTPGAPHAPAPQAGAEGAVAALAARGGTLAVAESLSGGALTAALVAVPGVSAVLRGGLVAYATELKRELLGVDADLLARHGPVHPEVARQMAAGAARLLGADHALATTGVAGPGPADGHPAGTAHVAALGPRGVVVRSLLLAGTRPAVRSATVDVALALLIQVLDDPA</sequence>
<evidence type="ECO:0000259" key="1">
    <source>
        <dbReference type="Pfam" id="PF02464"/>
    </source>
</evidence>
<dbReference type="EMBL" id="JBHTCQ010000001">
    <property type="protein sequence ID" value="MFC7405308.1"/>
    <property type="molecule type" value="Genomic_DNA"/>
</dbReference>
<dbReference type="InterPro" id="IPR008136">
    <property type="entry name" value="CinA_C"/>
</dbReference>
<protein>
    <submittedName>
        <fullName evidence="2">CinA family protein</fullName>
    </submittedName>
</protein>
<feature type="domain" description="CinA C-terminal" evidence="1">
    <location>
        <begin position="17"/>
        <end position="165"/>
    </location>
</feature>
<evidence type="ECO:0000313" key="3">
    <source>
        <dbReference type="Proteomes" id="UP001596455"/>
    </source>
</evidence>
<dbReference type="Proteomes" id="UP001596455">
    <property type="component" value="Unassembled WGS sequence"/>
</dbReference>
<organism evidence="2 3">
    <name type="scientific">Georgenia alba</name>
    <dbReference type="NCBI Taxonomy" id="2233858"/>
    <lineage>
        <taxon>Bacteria</taxon>
        <taxon>Bacillati</taxon>
        <taxon>Actinomycetota</taxon>
        <taxon>Actinomycetes</taxon>
        <taxon>Micrococcales</taxon>
        <taxon>Bogoriellaceae</taxon>
        <taxon>Georgenia</taxon>
    </lineage>
</organism>
<dbReference type="NCBIfam" id="TIGR00199">
    <property type="entry name" value="PncC_domain"/>
    <property type="match status" value="1"/>
</dbReference>
<name>A0ABW2QD18_9MICO</name>
<dbReference type="SUPFAM" id="SSF142433">
    <property type="entry name" value="CinA-like"/>
    <property type="match status" value="1"/>
</dbReference>
<proteinExistence type="predicted"/>
<comment type="caution">
    <text evidence="2">The sequence shown here is derived from an EMBL/GenBank/DDBJ whole genome shotgun (WGS) entry which is preliminary data.</text>
</comment>
<dbReference type="RefSeq" id="WP_382393830.1">
    <property type="nucleotide sequence ID" value="NZ_JBHTCQ010000001.1"/>
</dbReference>
<accession>A0ABW2QD18</accession>
<evidence type="ECO:0000313" key="2">
    <source>
        <dbReference type="EMBL" id="MFC7405308.1"/>
    </source>
</evidence>
<gene>
    <name evidence="2" type="ORF">ACFQQL_09335</name>
</gene>